<evidence type="ECO:0000313" key="2">
    <source>
        <dbReference type="EMBL" id="KAA1417086.1"/>
    </source>
</evidence>
<keyword evidence="1" id="KW-1133">Transmembrane helix</keyword>
<proteinExistence type="predicted"/>
<evidence type="ECO:0000313" key="3">
    <source>
        <dbReference type="Proteomes" id="UP000325003"/>
    </source>
</evidence>
<name>A0A5B1L9J9_9ACTN</name>
<comment type="caution">
    <text evidence="2">The sequence shown here is derived from an EMBL/GenBank/DDBJ whole genome shotgun (WGS) entry which is preliminary data.</text>
</comment>
<keyword evidence="1" id="KW-0472">Membrane</keyword>
<keyword evidence="1" id="KW-0812">Transmembrane</keyword>
<dbReference type="Proteomes" id="UP000325003">
    <property type="component" value="Unassembled WGS sequence"/>
</dbReference>
<sequence length="179" mass="19793">MAPADLIGLAAGAAICGVVSWVSIRRGIRARREAAARAVGMPAYAAHREWDFTPKDKRLLGLFDGEPFDQGTGRTATHVFRGRHGRRDFVAFDLGYLTRSGGGSYTRGVQHHHSVVAVRHGLTPDLTRPEVVRAMTLEGDPPWRLCGDWLLVTREGLHTPEEVEAKLVIIHALLDRFPR</sequence>
<gene>
    <name evidence="2" type="ORF">F0U44_18105</name>
</gene>
<reference evidence="2 3" key="2">
    <citation type="submission" date="2019-09" db="EMBL/GenBank/DDBJ databases">
        <authorList>
            <person name="Jin C."/>
        </authorList>
    </citation>
    <scope>NUCLEOTIDE SEQUENCE [LARGE SCALE GENOMIC DNA]</scope>
    <source>
        <strain evidence="2 3">BN130099</strain>
    </source>
</reference>
<accession>A0A5B1L9J9</accession>
<dbReference type="RefSeq" id="WP_149729756.1">
    <property type="nucleotide sequence ID" value="NZ_VUJV01000006.1"/>
</dbReference>
<evidence type="ECO:0000256" key="1">
    <source>
        <dbReference type="SAM" id="Phobius"/>
    </source>
</evidence>
<reference evidence="2 3" key="1">
    <citation type="submission" date="2019-09" db="EMBL/GenBank/DDBJ databases">
        <title>Nocardioides panacisoli sp. nov., isolated from the soil of a ginseng field.</title>
        <authorList>
            <person name="Cho C."/>
        </authorList>
    </citation>
    <scope>NUCLEOTIDE SEQUENCE [LARGE SCALE GENOMIC DNA]</scope>
    <source>
        <strain evidence="2 3">BN130099</strain>
    </source>
</reference>
<protein>
    <submittedName>
        <fullName evidence="2">Uncharacterized protein</fullName>
    </submittedName>
</protein>
<feature type="transmembrane region" description="Helical" evidence="1">
    <location>
        <begin position="6"/>
        <end position="24"/>
    </location>
</feature>
<keyword evidence="3" id="KW-1185">Reference proteome</keyword>
<organism evidence="2 3">
    <name type="scientific">Nocardioides humilatus</name>
    <dbReference type="NCBI Taxonomy" id="2607660"/>
    <lineage>
        <taxon>Bacteria</taxon>
        <taxon>Bacillati</taxon>
        <taxon>Actinomycetota</taxon>
        <taxon>Actinomycetes</taxon>
        <taxon>Propionibacteriales</taxon>
        <taxon>Nocardioidaceae</taxon>
        <taxon>Nocardioides</taxon>
    </lineage>
</organism>
<dbReference type="AlphaFoldDB" id="A0A5B1L9J9"/>
<dbReference type="EMBL" id="VUJV01000006">
    <property type="protein sequence ID" value="KAA1417086.1"/>
    <property type="molecule type" value="Genomic_DNA"/>
</dbReference>